<evidence type="ECO:0000256" key="3">
    <source>
        <dbReference type="ARBA" id="ARBA00022801"/>
    </source>
</evidence>
<dbReference type="SUPFAM" id="SSF88723">
    <property type="entry name" value="PIN domain-like"/>
    <property type="match status" value="1"/>
</dbReference>
<accession>A0ABW2H7G8</accession>
<evidence type="ECO:0000256" key="1">
    <source>
        <dbReference type="ARBA" id="ARBA00022722"/>
    </source>
</evidence>
<protein>
    <submittedName>
        <fullName evidence="8">PIN domain-containing protein</fullName>
    </submittedName>
</protein>
<evidence type="ECO:0000256" key="5">
    <source>
        <dbReference type="SAM" id="MobiDB-lite"/>
    </source>
</evidence>
<evidence type="ECO:0000313" key="8">
    <source>
        <dbReference type="EMBL" id="MFC7246952.1"/>
    </source>
</evidence>
<sequence>MISAVLDACVLVPSVLADTLLRCAEDEHYRPLWSAEILDEVRRNLPQSVSAAAADRRIQAMRAFFPEAEVDGHQDLVDQMTNHPKDRHVLAAAVAARADFVVTANLRDFPVHALDPHAIEAQHPDDFLCDLLDLSPRRIVQILHQQADATGDTGTPSSRWKTFSTASPDAT</sequence>
<name>A0ABW2H7G8_9ACTN</name>
<organism evidence="8 9">
    <name type="scientific">Catellatospora aurea</name>
    <dbReference type="NCBI Taxonomy" id="1337874"/>
    <lineage>
        <taxon>Bacteria</taxon>
        <taxon>Bacillati</taxon>
        <taxon>Actinomycetota</taxon>
        <taxon>Actinomycetes</taxon>
        <taxon>Micromonosporales</taxon>
        <taxon>Micromonosporaceae</taxon>
        <taxon>Catellatospora</taxon>
    </lineage>
</organism>
<dbReference type="Proteomes" id="UP001596392">
    <property type="component" value="Unassembled WGS sequence"/>
</dbReference>
<dbReference type="InterPro" id="IPR002716">
    <property type="entry name" value="PIN_dom"/>
</dbReference>
<evidence type="ECO:0000259" key="6">
    <source>
        <dbReference type="Pfam" id="PF13470"/>
    </source>
</evidence>
<dbReference type="InterPro" id="IPR058652">
    <property type="entry name" value="VapC50_C"/>
</dbReference>
<dbReference type="InterPro" id="IPR029060">
    <property type="entry name" value="PIN-like_dom_sf"/>
</dbReference>
<dbReference type="RefSeq" id="WP_376809730.1">
    <property type="nucleotide sequence ID" value="NZ_JBHTAC010000047.1"/>
</dbReference>
<feature type="region of interest" description="Disordered" evidence="5">
    <location>
        <begin position="146"/>
        <end position="171"/>
    </location>
</feature>
<evidence type="ECO:0000313" key="9">
    <source>
        <dbReference type="Proteomes" id="UP001596392"/>
    </source>
</evidence>
<dbReference type="Pfam" id="PF26343">
    <property type="entry name" value="VapC50_C"/>
    <property type="match status" value="1"/>
</dbReference>
<keyword evidence="9" id="KW-1185">Reference proteome</keyword>
<feature type="domain" description="PIN" evidence="6">
    <location>
        <begin position="4"/>
        <end position="106"/>
    </location>
</feature>
<dbReference type="Pfam" id="PF13470">
    <property type="entry name" value="PIN_3"/>
    <property type="match status" value="1"/>
</dbReference>
<reference evidence="9" key="1">
    <citation type="journal article" date="2019" name="Int. J. Syst. Evol. Microbiol.">
        <title>The Global Catalogue of Microorganisms (GCM) 10K type strain sequencing project: providing services to taxonomists for standard genome sequencing and annotation.</title>
        <authorList>
            <consortium name="The Broad Institute Genomics Platform"/>
            <consortium name="The Broad Institute Genome Sequencing Center for Infectious Disease"/>
            <person name="Wu L."/>
            <person name="Ma J."/>
        </authorList>
    </citation>
    <scope>NUCLEOTIDE SEQUENCE [LARGE SCALE GENOMIC DNA]</scope>
    <source>
        <strain evidence="9">CGMCC 1.9106</strain>
    </source>
</reference>
<evidence type="ECO:0000256" key="2">
    <source>
        <dbReference type="ARBA" id="ARBA00022723"/>
    </source>
</evidence>
<keyword evidence="1" id="KW-0540">Nuclease</keyword>
<gene>
    <name evidence="8" type="ORF">ACFQO7_31120</name>
</gene>
<keyword evidence="3" id="KW-0378">Hydrolase</keyword>
<evidence type="ECO:0000256" key="4">
    <source>
        <dbReference type="ARBA" id="ARBA00022842"/>
    </source>
</evidence>
<dbReference type="EMBL" id="JBHTAC010000047">
    <property type="protein sequence ID" value="MFC7246952.1"/>
    <property type="molecule type" value="Genomic_DNA"/>
</dbReference>
<evidence type="ECO:0000259" key="7">
    <source>
        <dbReference type="Pfam" id="PF26343"/>
    </source>
</evidence>
<comment type="caution">
    <text evidence="8">The sequence shown here is derived from an EMBL/GenBank/DDBJ whole genome shotgun (WGS) entry which is preliminary data.</text>
</comment>
<keyword evidence="2" id="KW-0479">Metal-binding</keyword>
<proteinExistence type="predicted"/>
<keyword evidence="4" id="KW-0460">Magnesium</keyword>
<feature type="domain" description="VapC50 C-terminal" evidence="7">
    <location>
        <begin position="124"/>
        <end position="149"/>
    </location>
</feature>